<evidence type="ECO:0000256" key="1">
    <source>
        <dbReference type="SAM" id="MobiDB-lite"/>
    </source>
</evidence>
<accession>A0A089RJ19</accession>
<protein>
    <submittedName>
        <fullName evidence="3">Uncharacterized protein</fullName>
    </submittedName>
</protein>
<proteinExistence type="predicted"/>
<dbReference type="KEGG" id="cnt:JT31_18020"/>
<evidence type="ECO:0000313" key="4">
    <source>
        <dbReference type="Proteomes" id="UP000029481"/>
    </source>
</evidence>
<organism evidence="3 4">
    <name type="scientific">Cedecea neteri</name>
    <dbReference type="NCBI Taxonomy" id="158822"/>
    <lineage>
        <taxon>Bacteria</taxon>
        <taxon>Pseudomonadati</taxon>
        <taxon>Pseudomonadota</taxon>
        <taxon>Gammaproteobacteria</taxon>
        <taxon>Enterobacterales</taxon>
        <taxon>Enterobacteriaceae</taxon>
        <taxon>Cedecea</taxon>
    </lineage>
</organism>
<gene>
    <name evidence="3" type="ORF">JT31_18020</name>
</gene>
<keyword evidence="2" id="KW-0472">Membrane</keyword>
<keyword evidence="2" id="KW-1133">Transmembrane helix</keyword>
<evidence type="ECO:0000313" key="3">
    <source>
        <dbReference type="EMBL" id="AIR06440.1"/>
    </source>
</evidence>
<keyword evidence="4" id="KW-1185">Reference proteome</keyword>
<sequence length="63" mass="7298">MMHFLFFAGGIYSMPMICPDIWTANIILLYLMSFRSLPATQKAAKNSTDQFIKPGSRRRYDYA</sequence>
<reference evidence="3 4" key="1">
    <citation type="submission" date="2014-09" db="EMBL/GenBank/DDBJ databases">
        <title>Cedecea neteri SSMD04 Genome Sequencing.</title>
        <authorList>
            <person name="Tan J.-Y."/>
        </authorList>
    </citation>
    <scope>NUCLEOTIDE SEQUENCE [LARGE SCALE GENOMIC DNA]</scope>
    <source>
        <strain evidence="3 4">SSMD04</strain>
    </source>
</reference>
<dbReference type="Proteomes" id="UP000029481">
    <property type="component" value="Chromosome"/>
</dbReference>
<evidence type="ECO:0000256" key="2">
    <source>
        <dbReference type="SAM" id="Phobius"/>
    </source>
</evidence>
<dbReference type="EMBL" id="CP009451">
    <property type="protein sequence ID" value="AIR06440.1"/>
    <property type="molecule type" value="Genomic_DNA"/>
</dbReference>
<keyword evidence="2" id="KW-0812">Transmembrane</keyword>
<feature type="region of interest" description="Disordered" evidence="1">
    <location>
        <begin position="42"/>
        <end position="63"/>
    </location>
</feature>
<feature type="transmembrane region" description="Helical" evidence="2">
    <location>
        <begin position="6"/>
        <end position="32"/>
    </location>
</feature>
<name>A0A089RJ19_9ENTR</name>
<dbReference type="AlphaFoldDB" id="A0A089RJ19"/>